<evidence type="ECO:0000313" key="2">
    <source>
        <dbReference type="Proteomes" id="UP000789759"/>
    </source>
</evidence>
<gene>
    <name evidence="1" type="ORF">CPELLU_LOCUS13182</name>
</gene>
<evidence type="ECO:0000313" key="1">
    <source>
        <dbReference type="EMBL" id="CAG8726003.1"/>
    </source>
</evidence>
<reference evidence="1" key="1">
    <citation type="submission" date="2021-06" db="EMBL/GenBank/DDBJ databases">
        <authorList>
            <person name="Kallberg Y."/>
            <person name="Tangrot J."/>
            <person name="Rosling A."/>
        </authorList>
    </citation>
    <scope>NUCLEOTIDE SEQUENCE</scope>
    <source>
        <strain evidence="1">FL966</strain>
    </source>
</reference>
<dbReference type="OrthoDB" id="2434016at2759"/>
<keyword evidence="2" id="KW-1185">Reference proteome</keyword>
<accession>A0A9N9IAK6</accession>
<dbReference type="Proteomes" id="UP000789759">
    <property type="component" value="Unassembled WGS sequence"/>
</dbReference>
<name>A0A9N9IAK6_9GLOM</name>
<protein>
    <submittedName>
        <fullName evidence="1">20922_t:CDS:1</fullName>
    </submittedName>
</protein>
<comment type="caution">
    <text evidence="1">The sequence shown here is derived from an EMBL/GenBank/DDBJ whole genome shotgun (WGS) entry which is preliminary data.</text>
</comment>
<organism evidence="1 2">
    <name type="scientific">Cetraspora pellucida</name>
    <dbReference type="NCBI Taxonomy" id="1433469"/>
    <lineage>
        <taxon>Eukaryota</taxon>
        <taxon>Fungi</taxon>
        <taxon>Fungi incertae sedis</taxon>
        <taxon>Mucoromycota</taxon>
        <taxon>Glomeromycotina</taxon>
        <taxon>Glomeromycetes</taxon>
        <taxon>Diversisporales</taxon>
        <taxon>Gigasporaceae</taxon>
        <taxon>Cetraspora</taxon>
    </lineage>
</organism>
<proteinExistence type="predicted"/>
<dbReference type="EMBL" id="CAJVQA010013670">
    <property type="protein sequence ID" value="CAG8726003.1"/>
    <property type="molecule type" value="Genomic_DNA"/>
</dbReference>
<dbReference type="AlphaFoldDB" id="A0A9N9IAK6"/>
<sequence>MFSTESVALVVVVVESTYIRGLKFEVDIVEMLRSIGVKVIHRGKKLKAHRGYCFSSKRSFFLVSGVPELA</sequence>